<dbReference type="GO" id="GO:0008111">
    <property type="term" value="F:alpha-methylacyl-CoA racemase activity"/>
    <property type="evidence" value="ECO:0007669"/>
    <property type="project" value="UniProtKB-EC"/>
</dbReference>
<accession>A0A3B0TDP8</accession>
<proteinExistence type="predicted"/>
<dbReference type="AlphaFoldDB" id="A0A3B0TDP8"/>
<dbReference type="InterPro" id="IPR003673">
    <property type="entry name" value="CoA-Trfase_fam_III"/>
</dbReference>
<dbReference type="Pfam" id="PF02515">
    <property type="entry name" value="CoA_transf_3"/>
    <property type="match status" value="1"/>
</dbReference>
<feature type="non-terminal residue" evidence="1">
    <location>
        <position position="350"/>
    </location>
</feature>
<dbReference type="InterPro" id="IPR044855">
    <property type="entry name" value="CoA-Trfase_III_dom3_sf"/>
</dbReference>
<dbReference type="PANTHER" id="PTHR48228:SF5">
    <property type="entry name" value="ALPHA-METHYLACYL-COA RACEMASE"/>
    <property type="match status" value="1"/>
</dbReference>
<dbReference type="Gene3D" id="3.40.50.10540">
    <property type="entry name" value="Crotonobetainyl-coa:carnitine coa-transferase, domain 1"/>
    <property type="match status" value="1"/>
</dbReference>
<reference evidence="1" key="1">
    <citation type="submission" date="2018-06" db="EMBL/GenBank/DDBJ databases">
        <authorList>
            <person name="Zhirakovskaya E."/>
        </authorList>
    </citation>
    <scope>NUCLEOTIDE SEQUENCE</scope>
</reference>
<dbReference type="Gene3D" id="3.30.1540.10">
    <property type="entry name" value="formyl-coa transferase, domain 3"/>
    <property type="match status" value="1"/>
</dbReference>
<dbReference type="PANTHER" id="PTHR48228">
    <property type="entry name" value="SUCCINYL-COA--D-CITRAMALATE COA-TRANSFERASE"/>
    <property type="match status" value="1"/>
</dbReference>
<evidence type="ECO:0000313" key="1">
    <source>
        <dbReference type="EMBL" id="VAW06944.1"/>
    </source>
</evidence>
<protein>
    <submittedName>
        <fullName evidence="1">Alpha-methylacyl-CoA racemase</fullName>
        <ecNumber evidence="1">5.1.99.4</ecNumber>
    </submittedName>
</protein>
<name>A0A3B0TDP8_9ZZZZ</name>
<dbReference type="SUPFAM" id="SSF89796">
    <property type="entry name" value="CoA-transferase family III (CaiB/BaiF)"/>
    <property type="match status" value="1"/>
</dbReference>
<sequence length="350" mass="37374">MSGLPEGILSGIRIVEFEGLGPAPFCGMLLADLGADVIVIERKGGADAGAAAIFKRGKRSIVLDLKDQTARNIAADIVANADALIEGMRPGVMERLGLGPDDMRARNKKLVYGRLTGWGQDGPLAHVAGHDINYVSLSGAAWYAGAGDAPPTPPPTLVGDVGGGSLYLAIGILAGVLKARETGEGCVVDAAIVDGSAHMMNLIYSLRAAGRMPDARGQSMIDGAHFYASYPCADDHWISIGPLEPKFYSELLERLGLQDDAAFANQFNRDKWPELKQRLADIFKAKTRDEWVKRLHGTDVCFAPVLTPGEAAKDEHMRARNILRDIDGVLQAASAPRFNGEMPPDPRAIP</sequence>
<keyword evidence="1" id="KW-0413">Isomerase</keyword>
<dbReference type="InterPro" id="IPR023606">
    <property type="entry name" value="CoA-Trfase_III_dom_1_sf"/>
</dbReference>
<dbReference type="EMBL" id="UOEH01000549">
    <property type="protein sequence ID" value="VAW06944.1"/>
    <property type="molecule type" value="Genomic_DNA"/>
</dbReference>
<dbReference type="EC" id="5.1.99.4" evidence="1"/>
<organism evidence="1">
    <name type="scientific">hydrothermal vent metagenome</name>
    <dbReference type="NCBI Taxonomy" id="652676"/>
    <lineage>
        <taxon>unclassified sequences</taxon>
        <taxon>metagenomes</taxon>
        <taxon>ecological metagenomes</taxon>
    </lineage>
</organism>
<dbReference type="InterPro" id="IPR050509">
    <property type="entry name" value="CoA-transferase_III"/>
</dbReference>
<gene>
    <name evidence="1" type="ORF">MNBD_ALPHA05-148</name>
</gene>